<dbReference type="Proteomes" id="UP000185491">
    <property type="component" value="Chromosome"/>
</dbReference>
<dbReference type="STRING" id="161895.CPHO_00735"/>
<proteinExistence type="predicted"/>
<dbReference type="InterPro" id="IPR036563">
    <property type="entry name" value="MoaE_sf"/>
</dbReference>
<keyword evidence="2" id="KW-1185">Reference proteome</keyword>
<dbReference type="AlphaFoldDB" id="A0A1L7D0R5"/>
<dbReference type="EMBL" id="CP009249">
    <property type="protein sequence ID" value="APT91694.1"/>
    <property type="molecule type" value="Genomic_DNA"/>
</dbReference>
<accession>A0A1L7D0R5</accession>
<dbReference type="Gene3D" id="3.90.1170.40">
    <property type="entry name" value="Molybdopterin biosynthesis MoaE subunit"/>
    <property type="match status" value="1"/>
</dbReference>
<dbReference type="InterPro" id="IPR003448">
    <property type="entry name" value="Mopterin_biosynth_MoaE"/>
</dbReference>
<dbReference type="KEGG" id="cpho:CPHO_00735"/>
<dbReference type="SUPFAM" id="SSF54690">
    <property type="entry name" value="Molybdopterin synthase subunit MoaE"/>
    <property type="match status" value="1"/>
</dbReference>
<reference evidence="1 2" key="1">
    <citation type="submission" date="2014-08" db="EMBL/GenBank/DDBJ databases">
        <title>Complete genome sequence of Corynebacterium phocae M408/89/1(T)(=DSM 44612(T)), isolated from the common seal (Phoca vitulina).</title>
        <authorList>
            <person name="Ruckert C."/>
            <person name="Albersmeier A."/>
            <person name="Winkler A."/>
            <person name="Kalinowski J."/>
        </authorList>
    </citation>
    <scope>NUCLEOTIDE SEQUENCE [LARGE SCALE GENOMIC DNA]</scope>
    <source>
        <strain evidence="1 2">M408/89/1</strain>
    </source>
</reference>
<evidence type="ECO:0000313" key="1">
    <source>
        <dbReference type="EMBL" id="APT91694.1"/>
    </source>
</evidence>
<sequence>MIIDAFITADPIAVPDIATPADGAVVRFDGVVRNHDGGRGGVELLTYTAHPSAQAEIERVAADVAGGYPDVRLWCAHRTGDLCVGELAFVVLAASAHRAHAFAAAAALADRVKAEVPIWKEQIFTDGHVNWVGLD</sequence>
<dbReference type="RefSeq" id="WP_075732374.1">
    <property type="nucleotide sequence ID" value="NZ_CP009249.1"/>
</dbReference>
<dbReference type="GO" id="GO:0006777">
    <property type="term" value="P:Mo-molybdopterin cofactor biosynthetic process"/>
    <property type="evidence" value="ECO:0007669"/>
    <property type="project" value="InterPro"/>
</dbReference>
<evidence type="ECO:0000313" key="2">
    <source>
        <dbReference type="Proteomes" id="UP000185491"/>
    </source>
</evidence>
<dbReference type="OrthoDB" id="9794429at2"/>
<protein>
    <submittedName>
        <fullName evidence="1">Molybdopterin converting factor</fullName>
    </submittedName>
</protein>
<gene>
    <name evidence="1" type="ORF">CPHO_00735</name>
</gene>
<dbReference type="PANTHER" id="PTHR23404">
    <property type="entry name" value="MOLYBDOPTERIN SYNTHASE RELATED"/>
    <property type="match status" value="1"/>
</dbReference>
<organism evidence="1 2">
    <name type="scientific">Corynebacterium phocae</name>
    <dbReference type="NCBI Taxonomy" id="161895"/>
    <lineage>
        <taxon>Bacteria</taxon>
        <taxon>Bacillati</taxon>
        <taxon>Actinomycetota</taxon>
        <taxon>Actinomycetes</taxon>
        <taxon>Mycobacteriales</taxon>
        <taxon>Corynebacteriaceae</taxon>
        <taxon>Corynebacterium</taxon>
    </lineage>
</organism>
<name>A0A1L7D0R5_9CORY</name>
<dbReference type="Pfam" id="PF02391">
    <property type="entry name" value="MoaE"/>
    <property type="match status" value="1"/>
</dbReference>